<dbReference type="Gene3D" id="3.55.30.10">
    <property type="entry name" value="Hsp33 domain"/>
    <property type="match status" value="1"/>
</dbReference>
<dbReference type="PIRSF" id="PIRSF005261">
    <property type="entry name" value="Heat_shock_Hsp33"/>
    <property type="match status" value="1"/>
</dbReference>
<sequence>MRFIFLSGETNEKTLYNADRNHFLSSMYDNSTHTDDCDLDEENNMKDYLVRGLVNKRNTRVFACTTKNLVNEAREHHDLWPCASAALGRTMSATLMMGAMNKSNDKLTVTINGGGPIGTVLTTTNCDGKIKGFVGDPHVHYTYNDSGKLAVGVCVGNQGSLQVIRDMGLKEPVTSNVPLQTGEIGDDFAYFFMASEQVPSVVSVGVLVDDDNTVLSSGGFILQLLPEATEEDISYLEEKMKNFPAVSELLNEGKTPEEILEMIFGDELEILASQDLSFECDCSKEKFEQAMITLPSDQLEAMIHEDHGAEVKCQFCGKTYQFNEEELQKILDQK</sequence>
<reference evidence="7 8" key="1">
    <citation type="submission" date="2016-10" db="EMBL/GenBank/DDBJ databases">
        <authorList>
            <person name="de Groot N.N."/>
        </authorList>
    </citation>
    <scope>NUCLEOTIDE SEQUENCE [LARGE SCALE GENOMIC DNA]</scope>
    <source>
        <strain evidence="7 8">S3b</strain>
    </source>
</reference>
<dbReference type="eggNOG" id="COG1281">
    <property type="taxonomic scope" value="Bacteria"/>
</dbReference>
<keyword evidence="4 6" id="KW-0143">Chaperone</keyword>
<organism evidence="7 8">
    <name type="scientific">Kandleria vitulina</name>
    <dbReference type="NCBI Taxonomy" id="1630"/>
    <lineage>
        <taxon>Bacteria</taxon>
        <taxon>Bacillati</taxon>
        <taxon>Bacillota</taxon>
        <taxon>Erysipelotrichia</taxon>
        <taxon>Erysipelotrichales</taxon>
        <taxon>Coprobacillaceae</taxon>
        <taxon>Kandleria</taxon>
    </lineage>
</organism>
<dbReference type="STRING" id="1630.SAMN05216514_11168"/>
<evidence type="ECO:0000256" key="5">
    <source>
        <dbReference type="ARBA" id="ARBA00023284"/>
    </source>
</evidence>
<dbReference type="GO" id="GO:0042026">
    <property type="term" value="P:protein refolding"/>
    <property type="evidence" value="ECO:0007669"/>
    <property type="project" value="TreeGrafter"/>
</dbReference>
<dbReference type="GO" id="GO:0051082">
    <property type="term" value="F:unfolded protein binding"/>
    <property type="evidence" value="ECO:0007669"/>
    <property type="project" value="UniProtKB-UniRule"/>
</dbReference>
<keyword evidence="1 6" id="KW-0963">Cytoplasm</keyword>
<dbReference type="InterPro" id="IPR000397">
    <property type="entry name" value="Heat_shock_Hsp33"/>
</dbReference>
<proteinExistence type="inferred from homology"/>
<keyword evidence="5 6" id="KW-0676">Redox-active center</keyword>
<keyword evidence="3 6" id="KW-1015">Disulfide bond</keyword>
<dbReference type="EMBL" id="FNNF01000009">
    <property type="protein sequence ID" value="SDW30397.1"/>
    <property type="molecule type" value="Genomic_DNA"/>
</dbReference>
<dbReference type="CDD" id="cd00498">
    <property type="entry name" value="Hsp33"/>
    <property type="match status" value="1"/>
</dbReference>
<evidence type="ECO:0000256" key="3">
    <source>
        <dbReference type="ARBA" id="ARBA00023157"/>
    </source>
</evidence>
<dbReference type="Gene3D" id="3.90.1280.10">
    <property type="entry name" value="HSP33 redox switch-like"/>
    <property type="match status" value="1"/>
</dbReference>
<dbReference type="NCBIfam" id="NF001033">
    <property type="entry name" value="PRK00114.1"/>
    <property type="match status" value="1"/>
</dbReference>
<dbReference type="InterPro" id="IPR016153">
    <property type="entry name" value="Heat_shock_Hsp33_N"/>
</dbReference>
<evidence type="ECO:0000313" key="7">
    <source>
        <dbReference type="EMBL" id="SDW30397.1"/>
    </source>
</evidence>
<dbReference type="GO" id="GO:0005737">
    <property type="term" value="C:cytoplasm"/>
    <property type="evidence" value="ECO:0007669"/>
    <property type="project" value="UniProtKB-SubCell"/>
</dbReference>
<evidence type="ECO:0000313" key="8">
    <source>
        <dbReference type="Proteomes" id="UP000182429"/>
    </source>
</evidence>
<evidence type="ECO:0000256" key="2">
    <source>
        <dbReference type="ARBA" id="ARBA00022833"/>
    </source>
</evidence>
<comment type="similarity">
    <text evidence="6">Belongs to the HSP33 family.</text>
</comment>
<gene>
    <name evidence="6" type="primary">hslO</name>
    <name evidence="7" type="ORF">SAMN04487759_10941</name>
</gene>
<evidence type="ECO:0000256" key="6">
    <source>
        <dbReference type="HAMAP-Rule" id="MF_00117"/>
    </source>
</evidence>
<dbReference type="Pfam" id="PF01430">
    <property type="entry name" value="HSP33"/>
    <property type="match status" value="1"/>
</dbReference>
<dbReference type="PANTHER" id="PTHR30111">
    <property type="entry name" value="33 KDA CHAPERONIN"/>
    <property type="match status" value="1"/>
</dbReference>
<keyword evidence="2 6" id="KW-0862">Zinc</keyword>
<dbReference type="Proteomes" id="UP000182429">
    <property type="component" value="Unassembled WGS sequence"/>
</dbReference>
<dbReference type="GO" id="GO:0044183">
    <property type="term" value="F:protein folding chaperone"/>
    <property type="evidence" value="ECO:0007669"/>
    <property type="project" value="TreeGrafter"/>
</dbReference>
<dbReference type="AlphaFoldDB" id="A0A1H2SFT7"/>
<evidence type="ECO:0000256" key="4">
    <source>
        <dbReference type="ARBA" id="ARBA00023186"/>
    </source>
</evidence>
<dbReference type="SUPFAM" id="SSF64397">
    <property type="entry name" value="Hsp33 domain"/>
    <property type="match status" value="1"/>
</dbReference>
<dbReference type="PANTHER" id="PTHR30111:SF1">
    <property type="entry name" value="33 KDA CHAPERONIN"/>
    <property type="match status" value="1"/>
</dbReference>
<feature type="disulfide bond" description="Redox-active" evidence="6">
    <location>
        <begin position="280"/>
        <end position="282"/>
    </location>
</feature>
<dbReference type="HAMAP" id="MF_00117">
    <property type="entry name" value="HslO"/>
    <property type="match status" value="1"/>
</dbReference>
<accession>A0A1H2SFT7</accession>
<comment type="function">
    <text evidence="6">Redox regulated molecular chaperone. Protects both thermally unfolding and oxidatively damaged proteins from irreversible aggregation. Plays an important role in the bacterial defense system toward oxidative stress.</text>
</comment>
<protein>
    <recommendedName>
        <fullName evidence="6">33 kDa chaperonin</fullName>
    </recommendedName>
    <alternativeName>
        <fullName evidence="6">Heat shock protein 33 homolog</fullName>
        <shortName evidence="6">HSP33</shortName>
    </alternativeName>
</protein>
<feature type="disulfide bond" description="Redox-active" evidence="6">
    <location>
        <begin position="313"/>
        <end position="316"/>
    </location>
</feature>
<name>A0A1H2SFT7_9FIRM</name>
<evidence type="ECO:0000256" key="1">
    <source>
        <dbReference type="ARBA" id="ARBA00022490"/>
    </source>
</evidence>
<dbReference type="InterPro" id="IPR016154">
    <property type="entry name" value="Heat_shock_Hsp33_C"/>
</dbReference>
<dbReference type="SUPFAM" id="SSF118352">
    <property type="entry name" value="HSP33 redox switch-like"/>
    <property type="match status" value="1"/>
</dbReference>
<comment type="PTM">
    <text evidence="6">Under oxidizing conditions two disulfide bonds are formed involving the reactive cysteines. Under reducing conditions zinc is bound to the reactive cysteines and the protein is inactive.</text>
</comment>
<comment type="subcellular location">
    <subcellularLocation>
        <location evidence="6">Cytoplasm</location>
    </subcellularLocation>
</comment>